<organism evidence="2 3">
    <name type="scientific">Ancylobacter crimeensis</name>
    <dbReference type="NCBI Taxonomy" id="2579147"/>
    <lineage>
        <taxon>Bacteria</taxon>
        <taxon>Pseudomonadati</taxon>
        <taxon>Pseudomonadota</taxon>
        <taxon>Alphaproteobacteria</taxon>
        <taxon>Hyphomicrobiales</taxon>
        <taxon>Xanthobacteraceae</taxon>
        <taxon>Ancylobacter</taxon>
    </lineage>
</organism>
<reference evidence="2 3" key="1">
    <citation type="submission" date="2022-04" db="EMBL/GenBank/DDBJ databases">
        <authorList>
            <person name="Grouzdev D.S."/>
            <person name="Pantiukh K.S."/>
            <person name="Krutkina M.S."/>
        </authorList>
    </citation>
    <scope>NUCLEOTIDE SEQUENCE [LARGE SCALE GENOMIC DNA]</scope>
    <source>
        <strain evidence="2 3">6x-1</strain>
    </source>
</reference>
<dbReference type="RefSeq" id="WP_247025832.1">
    <property type="nucleotide sequence ID" value="NZ_JALKCH010000001.1"/>
</dbReference>
<name>A0ABT0D6I6_9HYPH</name>
<accession>A0ABT0D6I6</accession>
<evidence type="ECO:0000259" key="1">
    <source>
        <dbReference type="Pfam" id="PF01609"/>
    </source>
</evidence>
<gene>
    <name evidence="2" type="ORF">MWN34_01365</name>
</gene>
<dbReference type="InterPro" id="IPR002559">
    <property type="entry name" value="Transposase_11"/>
</dbReference>
<evidence type="ECO:0000313" key="3">
    <source>
        <dbReference type="Proteomes" id="UP001203284"/>
    </source>
</evidence>
<dbReference type="Proteomes" id="UP001203284">
    <property type="component" value="Unassembled WGS sequence"/>
</dbReference>
<protein>
    <submittedName>
        <fullName evidence="2">Transposase</fullName>
    </submittedName>
</protein>
<proteinExistence type="predicted"/>
<dbReference type="EMBL" id="JALKCH010000001">
    <property type="protein sequence ID" value="MCK0195555.1"/>
    <property type="molecule type" value="Genomic_DNA"/>
</dbReference>
<keyword evidence="3" id="KW-1185">Reference proteome</keyword>
<dbReference type="Pfam" id="PF01609">
    <property type="entry name" value="DDE_Tnp_1"/>
    <property type="match status" value="1"/>
</dbReference>
<evidence type="ECO:0000313" key="2">
    <source>
        <dbReference type="EMBL" id="MCK0195555.1"/>
    </source>
</evidence>
<comment type="caution">
    <text evidence="2">The sequence shown here is derived from an EMBL/GenBank/DDBJ whole genome shotgun (WGS) entry which is preliminary data.</text>
</comment>
<sequence length="164" mass="17751">MAKIHLKADFDGHPIAFDFTGGETGDAPRFTILLDLGPDADPRAAVADTGYAGRANWKAARSRGIIPVIPRKTNEKGKPGFFAETIYQSRAHIGQAVGKPKRFKRVAPCCEKTKRNFASIVALAAGYILVRSVQTAQGDACKNILRTSNEKGTKSPLFSPEPLR</sequence>
<feature type="domain" description="Transposase IS4-like" evidence="1">
    <location>
        <begin position="3"/>
        <end position="80"/>
    </location>
</feature>